<evidence type="ECO:0000256" key="1">
    <source>
        <dbReference type="ARBA" id="ARBA00022723"/>
    </source>
</evidence>
<dbReference type="Gene3D" id="3.30.40.10">
    <property type="entry name" value="Zinc/RING finger domain, C3HC4 (zinc finger)"/>
    <property type="match status" value="3"/>
</dbReference>
<dbReference type="PROSITE" id="PS50089">
    <property type="entry name" value="ZF_RING_2"/>
    <property type="match status" value="1"/>
</dbReference>
<organism evidence="8 9">
    <name type="scientific">Tegillarca granosa</name>
    <name type="common">Malaysian cockle</name>
    <name type="synonym">Anadara granosa</name>
    <dbReference type="NCBI Taxonomy" id="220873"/>
    <lineage>
        <taxon>Eukaryota</taxon>
        <taxon>Metazoa</taxon>
        <taxon>Spiralia</taxon>
        <taxon>Lophotrochozoa</taxon>
        <taxon>Mollusca</taxon>
        <taxon>Bivalvia</taxon>
        <taxon>Autobranchia</taxon>
        <taxon>Pteriomorphia</taxon>
        <taxon>Arcoida</taxon>
        <taxon>Arcoidea</taxon>
        <taxon>Arcidae</taxon>
        <taxon>Tegillarca</taxon>
    </lineage>
</organism>
<dbReference type="InterPro" id="IPR017907">
    <property type="entry name" value="Znf_RING_CS"/>
</dbReference>
<dbReference type="PANTHER" id="PTHR10131:SF157">
    <property type="entry name" value="RECEPTOR-ASSOCIATED FACTOR, PUTATIVE-RELATED"/>
    <property type="match status" value="1"/>
</dbReference>
<evidence type="ECO:0000313" key="8">
    <source>
        <dbReference type="EMBL" id="KAJ8308688.1"/>
    </source>
</evidence>
<evidence type="ECO:0000259" key="6">
    <source>
        <dbReference type="PROSITE" id="PS50089"/>
    </source>
</evidence>
<evidence type="ECO:0000256" key="2">
    <source>
        <dbReference type="ARBA" id="ARBA00022771"/>
    </source>
</evidence>
<name>A0ABQ9EU29_TEGGR</name>
<reference evidence="8 9" key="1">
    <citation type="submission" date="2022-12" db="EMBL/GenBank/DDBJ databases">
        <title>Chromosome-level genome of Tegillarca granosa.</title>
        <authorList>
            <person name="Kim J."/>
        </authorList>
    </citation>
    <scope>NUCLEOTIDE SEQUENCE [LARGE SCALE GENOMIC DNA]</scope>
    <source>
        <strain evidence="8">Teg-2019</strain>
        <tissue evidence="8">Adductor muscle</tissue>
    </source>
</reference>
<proteinExistence type="predicted"/>
<feature type="coiled-coil region" evidence="5">
    <location>
        <begin position="188"/>
        <end position="236"/>
    </location>
</feature>
<keyword evidence="3 4" id="KW-0862">Zinc</keyword>
<feature type="zinc finger region" description="TRAF-type" evidence="4">
    <location>
        <begin position="82"/>
        <end position="137"/>
    </location>
</feature>
<dbReference type="SUPFAM" id="SSF57850">
    <property type="entry name" value="RING/U-box"/>
    <property type="match status" value="1"/>
</dbReference>
<keyword evidence="9" id="KW-1185">Reference proteome</keyword>
<dbReference type="Proteomes" id="UP001217089">
    <property type="component" value="Unassembled WGS sequence"/>
</dbReference>
<dbReference type="InterPro" id="IPR001841">
    <property type="entry name" value="Znf_RING"/>
</dbReference>
<feature type="domain" description="TRAF-type" evidence="7">
    <location>
        <begin position="82"/>
        <end position="137"/>
    </location>
</feature>
<protein>
    <submittedName>
        <fullName evidence="8">Uncharacterized protein</fullName>
    </submittedName>
</protein>
<evidence type="ECO:0000256" key="3">
    <source>
        <dbReference type="ARBA" id="ARBA00022833"/>
    </source>
</evidence>
<dbReference type="PROSITE" id="PS50145">
    <property type="entry name" value="ZF_TRAF"/>
    <property type="match status" value="2"/>
</dbReference>
<evidence type="ECO:0000313" key="9">
    <source>
        <dbReference type="Proteomes" id="UP001217089"/>
    </source>
</evidence>
<feature type="zinc finger region" description="TRAF-type" evidence="4">
    <location>
        <begin position="139"/>
        <end position="189"/>
    </location>
</feature>
<accession>A0ABQ9EU29</accession>
<evidence type="ECO:0000256" key="5">
    <source>
        <dbReference type="SAM" id="Coils"/>
    </source>
</evidence>
<dbReference type="PANTHER" id="PTHR10131">
    <property type="entry name" value="TNF RECEPTOR ASSOCIATED FACTOR"/>
    <property type="match status" value="1"/>
</dbReference>
<dbReference type="Pfam" id="PF02176">
    <property type="entry name" value="zf-TRAF"/>
    <property type="match status" value="2"/>
</dbReference>
<feature type="domain" description="TRAF-type" evidence="7">
    <location>
        <begin position="139"/>
        <end position="189"/>
    </location>
</feature>
<dbReference type="InterPro" id="IPR001293">
    <property type="entry name" value="Znf_TRAF"/>
</dbReference>
<evidence type="ECO:0000256" key="4">
    <source>
        <dbReference type="PROSITE-ProRule" id="PRU00207"/>
    </source>
</evidence>
<keyword evidence="5" id="KW-0175">Coiled coil</keyword>
<dbReference type="PROSITE" id="PS00518">
    <property type="entry name" value="ZF_RING_1"/>
    <property type="match status" value="1"/>
</dbReference>
<keyword evidence="1 4" id="KW-0479">Metal-binding</keyword>
<comment type="caution">
    <text evidence="8">The sequence shown here is derived from an EMBL/GenBank/DDBJ whole genome shotgun (WGS) entry which is preliminary data.</text>
</comment>
<dbReference type="InterPro" id="IPR013083">
    <property type="entry name" value="Znf_RING/FYVE/PHD"/>
</dbReference>
<dbReference type="EMBL" id="JARBDR010000657">
    <property type="protein sequence ID" value="KAJ8308688.1"/>
    <property type="molecule type" value="Genomic_DNA"/>
</dbReference>
<evidence type="ECO:0000259" key="7">
    <source>
        <dbReference type="PROSITE" id="PS50145"/>
    </source>
</evidence>
<feature type="domain" description="RING-type" evidence="6">
    <location>
        <begin position="30"/>
        <end position="67"/>
    </location>
</feature>
<keyword evidence="2 4" id="KW-0863">Zinc-finger</keyword>
<gene>
    <name evidence="8" type="ORF">KUTeg_013562</name>
</gene>
<dbReference type="SUPFAM" id="SSF49599">
    <property type="entry name" value="TRAF domain-like"/>
    <property type="match status" value="1"/>
</dbReference>
<sequence length="323" mass="36495">MAAGGSDGNGSLMITSEDPIFEDLPKEAICPVCKHVLHNAHQLMCGHHVCQECINPLFNGNETIQCPTGDEECELLQKKEEHLKNCPYKPLPCTHVDSGCTYTGPSKDLQQHLDNVCQYVKVQCTHCGQQMQRRQLQEHENELCPQVMESCPYQCGSQKLPRVEMKEHIKTCPRRPAKCPYHVISCKFEKVEKEKDKVKEKMVDLRITIEELHVEIKSYKIQINDLKVKIVAQTEKILKMEESVPEFSKKDPVVTNSTDIRTLKQMQETLSEKLRNLEQRGSTGGVGLSGTSEIGDSSMAGQLDAMCYLGFWVMCNVSLQTIL</sequence>